<keyword evidence="4" id="KW-0808">Transferase</keyword>
<comment type="catalytic activity">
    <reaction evidence="1">
        <text>S-ubiquitinyl-[E2 ubiquitin-conjugating enzyme]-L-cysteine + [acceptor protein]-L-lysine = [E2 ubiquitin-conjugating enzyme]-L-cysteine + N(6)-ubiquitinyl-[acceptor protein]-L-lysine.</text>
        <dbReference type="EC" id="2.3.2.27"/>
    </reaction>
</comment>
<dbReference type="InterPro" id="IPR039398">
    <property type="entry name" value="Deltex_fam"/>
</dbReference>
<accession>A0AA88Y5Z8</accession>
<dbReference type="GO" id="GO:0061630">
    <property type="term" value="F:ubiquitin protein ligase activity"/>
    <property type="evidence" value="ECO:0007669"/>
    <property type="project" value="UniProtKB-EC"/>
</dbReference>
<feature type="region of interest" description="Disordered" evidence="6">
    <location>
        <begin position="1100"/>
        <end position="1148"/>
    </location>
</feature>
<dbReference type="InterPro" id="IPR043472">
    <property type="entry name" value="Macro_dom-like"/>
</dbReference>
<feature type="domain" description="Macro" evidence="7">
    <location>
        <begin position="625"/>
        <end position="812"/>
    </location>
</feature>
<evidence type="ECO:0000313" key="9">
    <source>
        <dbReference type="Proteomes" id="UP001186944"/>
    </source>
</evidence>
<dbReference type="Proteomes" id="UP001186944">
    <property type="component" value="Unassembled WGS sequence"/>
</dbReference>
<dbReference type="EC" id="2.3.2.27" evidence="3"/>
<dbReference type="PANTHER" id="PTHR12622">
    <property type="entry name" value="DELTEX-RELATED"/>
    <property type="match status" value="1"/>
</dbReference>
<dbReference type="SMART" id="SM00506">
    <property type="entry name" value="A1pp"/>
    <property type="match status" value="1"/>
</dbReference>
<evidence type="ECO:0000256" key="6">
    <source>
        <dbReference type="SAM" id="MobiDB-lite"/>
    </source>
</evidence>
<organism evidence="8 9">
    <name type="scientific">Pinctada imbricata</name>
    <name type="common">Atlantic pearl-oyster</name>
    <name type="synonym">Pinctada martensii</name>
    <dbReference type="NCBI Taxonomy" id="66713"/>
    <lineage>
        <taxon>Eukaryota</taxon>
        <taxon>Metazoa</taxon>
        <taxon>Spiralia</taxon>
        <taxon>Lophotrochozoa</taxon>
        <taxon>Mollusca</taxon>
        <taxon>Bivalvia</taxon>
        <taxon>Autobranchia</taxon>
        <taxon>Pteriomorphia</taxon>
        <taxon>Pterioida</taxon>
        <taxon>Pterioidea</taxon>
        <taxon>Pteriidae</taxon>
        <taxon>Pinctada</taxon>
    </lineage>
</organism>
<feature type="compositionally biased region" description="Polar residues" evidence="6">
    <location>
        <begin position="1100"/>
        <end position="1113"/>
    </location>
</feature>
<dbReference type="GO" id="GO:0046872">
    <property type="term" value="F:metal ion binding"/>
    <property type="evidence" value="ECO:0007669"/>
    <property type="project" value="UniProtKB-KW"/>
</dbReference>
<dbReference type="PROSITE" id="PS51154">
    <property type="entry name" value="MACRO"/>
    <property type="match status" value="2"/>
</dbReference>
<dbReference type="InterPro" id="IPR039399">
    <property type="entry name" value="Deltex_C_sf"/>
</dbReference>
<proteinExistence type="predicted"/>
<dbReference type="GO" id="GO:0007219">
    <property type="term" value="P:Notch signaling pathway"/>
    <property type="evidence" value="ECO:0007669"/>
    <property type="project" value="InterPro"/>
</dbReference>
<protein>
    <recommendedName>
        <fullName evidence="3">RING-type E3 ubiquitin transferase</fullName>
        <ecNumber evidence="3">2.3.2.27</ecNumber>
    </recommendedName>
</protein>
<dbReference type="Pfam" id="PF01661">
    <property type="entry name" value="Macro"/>
    <property type="match status" value="3"/>
</dbReference>
<feature type="domain" description="Macro" evidence="7">
    <location>
        <begin position="865"/>
        <end position="1055"/>
    </location>
</feature>
<dbReference type="CDD" id="cd09633">
    <property type="entry name" value="Deltex_C"/>
    <property type="match status" value="1"/>
</dbReference>
<evidence type="ECO:0000256" key="5">
    <source>
        <dbReference type="ARBA" id="ARBA00022723"/>
    </source>
</evidence>
<evidence type="ECO:0000256" key="3">
    <source>
        <dbReference type="ARBA" id="ARBA00012483"/>
    </source>
</evidence>
<evidence type="ECO:0000256" key="4">
    <source>
        <dbReference type="ARBA" id="ARBA00022679"/>
    </source>
</evidence>
<dbReference type="Gene3D" id="3.40.220.10">
    <property type="entry name" value="Leucine Aminopeptidase, subunit E, domain 1"/>
    <property type="match status" value="3"/>
</dbReference>
<evidence type="ECO:0000256" key="1">
    <source>
        <dbReference type="ARBA" id="ARBA00000900"/>
    </source>
</evidence>
<dbReference type="GO" id="GO:0016567">
    <property type="term" value="P:protein ubiquitination"/>
    <property type="evidence" value="ECO:0007669"/>
    <property type="project" value="InterPro"/>
</dbReference>
<dbReference type="Pfam" id="PF18102">
    <property type="entry name" value="DTC"/>
    <property type="match status" value="1"/>
</dbReference>
<dbReference type="SUPFAM" id="SSF52949">
    <property type="entry name" value="Macro domain-like"/>
    <property type="match status" value="3"/>
</dbReference>
<dbReference type="EMBL" id="VSWD01000008">
    <property type="protein sequence ID" value="KAK3094976.1"/>
    <property type="molecule type" value="Genomic_DNA"/>
</dbReference>
<sequence length="1282" mass="144172">MEMLSTILTEVGGTLNNRPFTHISTDIKDPLPLTPSHLLHDPRTDIRYEIVLEESGMSPNRYHYDSQHHRRIVKVAVPRWNPDLGKQKSNFCEILVDLFSFMEKYEITSAAMSVQKFNDWPYGKLVKAILMSLQSLTQKTSKLKLRKIIFCDTDVQTCSQVVNILSEALGQPSPEDSSITLPRAQKRAQIEIFVGKGEIAKEKVLEKFVLDCLHQADMSKYRTLAFPALGTGVLEMPPVRVARTMMAIIRRFETNHPHTTLSTVRILIHPKDAVIYRVYFKLSERRQLVTPAGNLPQRKILHVYVSDANISEAFVRAMILAEQEGDISSLVFPLRFNDPLAKDYTSYTKSLYQAIERYIQMDRRTPSQLMKVKMCISGKHMVNPVLSILEKLDKDHKIIDDHHRRKEITPLILKVTAMREDMRRVLGELDNPPPSVQEPTVIYSRQDSQNIPDDDRTQTIYIRDIYPNVYETFLFFFGTRIQKNSSEVQMEYQSLENRVKITGHMSNVTAWAQDIQKQLLEVKRDMCVDIYDLPQEVKSKKVPVTRIVAELQKSLNLVLLYIPEDCSDSFHIIGLRSTHVESATHKIMDQINLAASRAKQNSTVPMKGSSDQSKAIHPIPMDKRMNVHTFIMPNGMQVYVYQDSILQLPVDCIVNAANEDLDHGGGVARAISDAAGKSMDKECKNYIKKYGKVKVGTSCHTNAGALNYKYIIHTVGPRWKPKEAVSCRRQLRSAVESCISTASDLGMQSVGIPAISSGIFGGPLEECVEIYSEATIQTCLSLGLNTSLKEIHFIDKNPSIVAFISSAFAAAVKNKNTSLPASVEILVNQQTANVTSIRPPSDVESVDVKVKVEYPRKRVFRMEGIEIHEYELKKDFKVLVYSNDIIHCKTSAIAFGQDLKLNHGGLIANTVKKLGGSDYAKKLREAKKGKTLHYGEVLTVDAGNTFETICFYLEAITPTFSQTDLSESCCVSDIQKCNYNLLLEACRIGVPSLAMPFLGTGSDLGKTELMAGVLFHQVVKFVGDIGSDCKLKELHIVNKEQGPTLAIRDLFDEYVTSERRKLAEEWGNALGVSTKTPSLSSHIEGSLIRDVNMSAPMMNGTASEWRSSSQGKFASSEELEEDMEVDGEVGEEEEGTKETSNQPEGKMTVQHKQELHLPGYEQYGTYIVTYDFEDGIQGDDHPNPTVEYEGTMRSGYLPDCPKGELVLQLFKLAFNRKLMFTVGHSRTTGMDNVVTWNDIHHKTSVTGGPQRFGYPDPHYLDRVLEELAAKGVREQDLLDNTE</sequence>
<feature type="compositionally biased region" description="Acidic residues" evidence="6">
    <location>
        <begin position="1117"/>
        <end position="1135"/>
    </location>
</feature>
<comment type="pathway">
    <text evidence="2">Protein modification; protein ubiquitination.</text>
</comment>
<keyword evidence="5" id="KW-0479">Metal-binding</keyword>
<comment type="caution">
    <text evidence="8">The sequence shown here is derived from an EMBL/GenBank/DDBJ whole genome shotgun (WGS) entry which is preliminary data.</text>
</comment>
<gene>
    <name evidence="8" type="ORF">FSP39_008624</name>
</gene>
<keyword evidence="9" id="KW-1185">Reference proteome</keyword>
<evidence type="ECO:0000256" key="2">
    <source>
        <dbReference type="ARBA" id="ARBA00004906"/>
    </source>
</evidence>
<evidence type="ECO:0000259" key="7">
    <source>
        <dbReference type="PROSITE" id="PS51154"/>
    </source>
</evidence>
<reference evidence="8" key="1">
    <citation type="submission" date="2019-08" db="EMBL/GenBank/DDBJ databases">
        <title>The improved chromosome-level genome for the pearl oyster Pinctada fucata martensii using PacBio sequencing and Hi-C.</title>
        <authorList>
            <person name="Zheng Z."/>
        </authorList>
    </citation>
    <scope>NUCLEOTIDE SEQUENCE</scope>
    <source>
        <strain evidence="8">ZZ-2019</strain>
        <tissue evidence="8">Adductor muscle</tissue>
    </source>
</reference>
<dbReference type="CDD" id="cd02907">
    <property type="entry name" value="Macro_Af1521_BAL-like"/>
    <property type="match status" value="1"/>
</dbReference>
<dbReference type="InterPro" id="IPR039396">
    <property type="entry name" value="Deltex_C"/>
</dbReference>
<dbReference type="InterPro" id="IPR002589">
    <property type="entry name" value="Macro_dom"/>
</dbReference>
<evidence type="ECO:0000313" key="8">
    <source>
        <dbReference type="EMBL" id="KAK3094976.1"/>
    </source>
</evidence>
<name>A0AA88Y5Z8_PINIB</name>
<dbReference type="Gene3D" id="3.30.390.130">
    <property type="match status" value="1"/>
</dbReference>